<evidence type="ECO:0000313" key="3">
    <source>
        <dbReference type="Proteomes" id="UP000762676"/>
    </source>
</evidence>
<sequence length="186" mass="21181">MSSVPPVFSLVRNLPEESHNCSNFELCVAAAKVIGRENVFGYQRIGQLWRIYPENAQARLNILAQELAIQGKHLAVESQNPYIISEHLEMRNIEEEQSDEVHPSIESQASDTSLDQEEESHSDSEAQPDKNKELNKGKSKAKNKKKRKLPNQKQMTRRIIIQIPKRAKSAKEMKRKTQPKPIGEDG</sequence>
<feature type="compositionally biased region" description="Basic and acidic residues" evidence="1">
    <location>
        <begin position="119"/>
        <end position="136"/>
    </location>
</feature>
<dbReference type="Proteomes" id="UP000762676">
    <property type="component" value="Unassembled WGS sequence"/>
</dbReference>
<evidence type="ECO:0000256" key="1">
    <source>
        <dbReference type="SAM" id="MobiDB-lite"/>
    </source>
</evidence>
<feature type="compositionally biased region" description="Basic residues" evidence="1">
    <location>
        <begin position="165"/>
        <end position="178"/>
    </location>
</feature>
<dbReference type="AlphaFoldDB" id="A0AAV4GYT6"/>
<gene>
    <name evidence="2" type="ORF">ElyMa_006150600</name>
</gene>
<keyword evidence="3" id="KW-1185">Reference proteome</keyword>
<protein>
    <submittedName>
        <fullName evidence="2">Uncharacterized protein</fullName>
    </submittedName>
</protein>
<feature type="compositionally biased region" description="Basic residues" evidence="1">
    <location>
        <begin position="137"/>
        <end position="150"/>
    </location>
</feature>
<proteinExistence type="predicted"/>
<accession>A0AAV4GYT6</accession>
<reference evidence="2 3" key="1">
    <citation type="journal article" date="2021" name="Elife">
        <title>Chloroplast acquisition without the gene transfer in kleptoplastic sea slugs, Plakobranchus ocellatus.</title>
        <authorList>
            <person name="Maeda T."/>
            <person name="Takahashi S."/>
            <person name="Yoshida T."/>
            <person name="Shimamura S."/>
            <person name="Takaki Y."/>
            <person name="Nagai Y."/>
            <person name="Toyoda A."/>
            <person name="Suzuki Y."/>
            <person name="Arimoto A."/>
            <person name="Ishii H."/>
            <person name="Satoh N."/>
            <person name="Nishiyama T."/>
            <person name="Hasebe M."/>
            <person name="Maruyama T."/>
            <person name="Minagawa J."/>
            <person name="Obokata J."/>
            <person name="Shigenobu S."/>
        </authorList>
    </citation>
    <scope>NUCLEOTIDE SEQUENCE [LARGE SCALE GENOMIC DNA]</scope>
</reference>
<feature type="region of interest" description="Disordered" evidence="1">
    <location>
        <begin position="95"/>
        <end position="186"/>
    </location>
</feature>
<name>A0AAV4GYT6_9GAST</name>
<comment type="caution">
    <text evidence="2">The sequence shown here is derived from an EMBL/GenBank/DDBJ whole genome shotgun (WGS) entry which is preliminary data.</text>
</comment>
<organism evidence="2 3">
    <name type="scientific">Elysia marginata</name>
    <dbReference type="NCBI Taxonomy" id="1093978"/>
    <lineage>
        <taxon>Eukaryota</taxon>
        <taxon>Metazoa</taxon>
        <taxon>Spiralia</taxon>
        <taxon>Lophotrochozoa</taxon>
        <taxon>Mollusca</taxon>
        <taxon>Gastropoda</taxon>
        <taxon>Heterobranchia</taxon>
        <taxon>Euthyneura</taxon>
        <taxon>Panpulmonata</taxon>
        <taxon>Sacoglossa</taxon>
        <taxon>Placobranchoidea</taxon>
        <taxon>Plakobranchidae</taxon>
        <taxon>Elysia</taxon>
    </lineage>
</organism>
<evidence type="ECO:0000313" key="2">
    <source>
        <dbReference type="EMBL" id="GFR90476.1"/>
    </source>
</evidence>
<dbReference type="EMBL" id="BMAT01012354">
    <property type="protein sequence ID" value="GFR90476.1"/>
    <property type="molecule type" value="Genomic_DNA"/>
</dbReference>